<dbReference type="EMBL" id="OB797139">
    <property type="protein sequence ID" value="CAD7434122.1"/>
    <property type="molecule type" value="Genomic_DNA"/>
</dbReference>
<dbReference type="Gene3D" id="3.40.960.10">
    <property type="entry name" value="VSR Endonuclease"/>
    <property type="match status" value="1"/>
</dbReference>
<dbReference type="PANTHER" id="PTHR33568">
    <property type="entry name" value="DNA POLYMERASE"/>
    <property type="match status" value="1"/>
</dbReference>
<evidence type="ECO:0000256" key="1">
    <source>
        <dbReference type="SAM" id="Phobius"/>
    </source>
</evidence>
<reference evidence="2" key="1">
    <citation type="submission" date="2020-11" db="EMBL/GenBank/DDBJ databases">
        <authorList>
            <person name="Tran Van P."/>
        </authorList>
    </citation>
    <scope>NUCLEOTIDE SEQUENCE</scope>
</reference>
<dbReference type="SUPFAM" id="SSF56672">
    <property type="entry name" value="DNA/RNA polymerases"/>
    <property type="match status" value="1"/>
</dbReference>
<proteinExistence type="predicted"/>
<accession>A0A7R9EHJ1</accession>
<sequence>MVFRARGVPWRAGGRQARKEHGDFIGMDNVTSKCLGHLPHDLGAAYLPPPPVDGKFGVLLYTGVTGGGGIKPGGYIAAESPPPAAIAVGQPFVSAIYKMFIRWTSMDLTSGVSDRLQEASPRRKFTWCFYLPARSFIPLAFRAKARRSAWASYTSSVGRSGGRRDYQASTDGCGSPPVMCGPLPGEFVVASRFLIRSSNGYDATHVLVIKEHNLIINVNVNVNAHGNVQIHQVLVDDMIVVDNGYVRDGPVSITGGAPMLLTIPKLEDGGGIFSFNNVVCTLPLYIFLTTFACMHNRNLVLVGLLAELLYDRFAFVLIIVMKRHTKLMAKNSWSTMTAMIDTVLSAMSTVAFLVLPVVTYLLFFRSKTEHHKLYAQYSIPEIQKKACLQFKDMLMEKAKVDPFREGCMVTGVVMLVYHKSHIKENTIGIIPNGGYRCAVQQSHFAVQWLCWEAHRRSISILHVGNGCEKYVLGRRVDGVVKSGDTTNIFLFWGCYWHGCRLCYPDRTNPIKNSHHETIYTCYEENIACVEKFNNAGYTVVDMWECTFNAMKRTDKDLKPFVLQHEVYSKEPLSPRDAFFGGCTNCIKLFHEADLSCGDTIKFLDVCPLYHYICKYKNYSIGHPKFAWNQIVLL</sequence>
<keyword evidence="1" id="KW-1133">Transmembrane helix</keyword>
<evidence type="ECO:0000313" key="2">
    <source>
        <dbReference type="EMBL" id="CAD7434122.1"/>
    </source>
</evidence>
<dbReference type="AlphaFoldDB" id="A0A7R9EHJ1"/>
<protein>
    <submittedName>
        <fullName evidence="2">Uncharacterized protein</fullName>
    </submittedName>
</protein>
<gene>
    <name evidence="2" type="ORF">TMSB3V08_LOCUS10779</name>
</gene>
<keyword evidence="1" id="KW-0472">Membrane</keyword>
<feature type="transmembrane region" description="Helical" evidence="1">
    <location>
        <begin position="342"/>
        <end position="363"/>
    </location>
</feature>
<feature type="transmembrane region" description="Helical" evidence="1">
    <location>
        <begin position="299"/>
        <end position="321"/>
    </location>
</feature>
<dbReference type="InterPro" id="IPR043502">
    <property type="entry name" value="DNA/RNA_pol_sf"/>
</dbReference>
<organism evidence="2">
    <name type="scientific">Timema monikensis</name>
    <dbReference type="NCBI Taxonomy" id="170555"/>
    <lineage>
        <taxon>Eukaryota</taxon>
        <taxon>Metazoa</taxon>
        <taxon>Ecdysozoa</taxon>
        <taxon>Arthropoda</taxon>
        <taxon>Hexapoda</taxon>
        <taxon>Insecta</taxon>
        <taxon>Pterygota</taxon>
        <taxon>Neoptera</taxon>
        <taxon>Polyneoptera</taxon>
        <taxon>Phasmatodea</taxon>
        <taxon>Timematodea</taxon>
        <taxon>Timematoidea</taxon>
        <taxon>Timematidae</taxon>
        <taxon>Timema</taxon>
    </lineage>
</organism>
<dbReference type="PANTHER" id="PTHR33568:SF3">
    <property type="entry name" value="DNA-DIRECTED DNA POLYMERASE"/>
    <property type="match status" value="1"/>
</dbReference>
<keyword evidence="1" id="KW-0812">Transmembrane</keyword>
<name>A0A7R9EHJ1_9NEOP</name>
<dbReference type="GO" id="GO:0071897">
    <property type="term" value="P:DNA biosynthetic process"/>
    <property type="evidence" value="ECO:0007669"/>
    <property type="project" value="UniProtKB-ARBA"/>
</dbReference>